<dbReference type="InterPro" id="IPR000742">
    <property type="entry name" value="EGF"/>
</dbReference>
<proteinExistence type="predicted"/>
<dbReference type="SMART" id="SM00261">
    <property type="entry name" value="FU"/>
    <property type="match status" value="7"/>
</dbReference>
<feature type="domain" description="EGF-like" evidence="2">
    <location>
        <begin position="482"/>
        <end position="512"/>
    </location>
</feature>
<dbReference type="InterPro" id="IPR009030">
    <property type="entry name" value="Growth_fac_rcpt_cys_sf"/>
</dbReference>
<keyword evidence="1" id="KW-1133">Transmembrane helix</keyword>
<feature type="domain" description="EGF-like" evidence="2">
    <location>
        <begin position="425"/>
        <end position="455"/>
    </location>
</feature>
<feature type="transmembrane region" description="Helical" evidence="1">
    <location>
        <begin position="576"/>
        <end position="600"/>
    </location>
</feature>
<feature type="domain" description="EGF-like" evidence="2">
    <location>
        <begin position="155"/>
        <end position="184"/>
    </location>
</feature>
<dbReference type="PANTHER" id="PTHR45756:SF1">
    <property type="entry name" value="PROTEIN KINASE DOMAIN CONTAINING PROTEIN"/>
    <property type="match status" value="1"/>
</dbReference>
<dbReference type="VEuPathDB" id="GiardiaDB:SS50377_21478"/>
<feature type="domain" description="EGF-like" evidence="2">
    <location>
        <begin position="215"/>
        <end position="248"/>
    </location>
</feature>
<dbReference type="InterPro" id="IPR006212">
    <property type="entry name" value="Furin_repeat"/>
</dbReference>
<evidence type="ECO:0000256" key="1">
    <source>
        <dbReference type="SAM" id="Phobius"/>
    </source>
</evidence>
<evidence type="ECO:0000313" key="3">
    <source>
        <dbReference type="EMBL" id="EST47954.1"/>
    </source>
</evidence>
<reference evidence="3" key="1">
    <citation type="journal article" date="2014" name="PLoS Genet.">
        <title>The Genome of Spironucleus salmonicida Highlights a Fish Pathogen Adapted to Fluctuating Environments.</title>
        <authorList>
            <person name="Xu F."/>
            <person name="Jerlstrom-Hultqvist J."/>
            <person name="Einarsson E."/>
            <person name="Astvaldsson A."/>
            <person name="Svard S.G."/>
            <person name="Andersson J.O."/>
        </authorList>
    </citation>
    <scope>NUCLEOTIDE SEQUENCE</scope>
</reference>
<feature type="domain" description="EGF-like" evidence="2">
    <location>
        <begin position="305"/>
        <end position="335"/>
    </location>
</feature>
<feature type="domain" description="EGF-like" evidence="2">
    <location>
        <begin position="336"/>
        <end position="365"/>
    </location>
</feature>
<feature type="domain" description="EGF-like" evidence="2">
    <location>
        <begin position="185"/>
        <end position="214"/>
    </location>
</feature>
<organism evidence="3">
    <name type="scientific">Spironucleus salmonicida</name>
    <dbReference type="NCBI Taxonomy" id="348837"/>
    <lineage>
        <taxon>Eukaryota</taxon>
        <taxon>Metamonada</taxon>
        <taxon>Diplomonadida</taxon>
        <taxon>Hexamitidae</taxon>
        <taxon>Hexamitinae</taxon>
        <taxon>Spironucleus</taxon>
    </lineage>
</organism>
<dbReference type="AlphaFoldDB" id="V6M3S3"/>
<dbReference type="Gene3D" id="2.10.220.10">
    <property type="entry name" value="Hormone Receptor, Insulin-like Growth Factor Receptor 1, Chain A, domain 2"/>
    <property type="match status" value="3"/>
</dbReference>
<feature type="domain" description="EGF-like" evidence="2">
    <location>
        <begin position="536"/>
        <end position="566"/>
    </location>
</feature>
<dbReference type="PANTHER" id="PTHR45756">
    <property type="entry name" value="PALMITOYLTRANSFERASE"/>
    <property type="match status" value="1"/>
</dbReference>
<dbReference type="InterPro" id="IPR053215">
    <property type="entry name" value="TKL_Ser/Thr_kinase"/>
</dbReference>
<feature type="domain" description="EGF-like" evidence="2">
    <location>
        <begin position="125"/>
        <end position="154"/>
    </location>
</feature>
<evidence type="ECO:0000259" key="2">
    <source>
        <dbReference type="SMART" id="SM00181"/>
    </source>
</evidence>
<feature type="domain" description="EGF-like" evidence="2">
    <location>
        <begin position="64"/>
        <end position="93"/>
    </location>
</feature>
<dbReference type="EMBL" id="KI546015">
    <property type="protein sequence ID" value="EST47954.1"/>
    <property type="molecule type" value="Genomic_DNA"/>
</dbReference>
<dbReference type="SMART" id="SM00181">
    <property type="entry name" value="EGF"/>
    <property type="match status" value="12"/>
</dbReference>
<feature type="domain" description="EGF-like" evidence="2">
    <location>
        <begin position="94"/>
        <end position="124"/>
    </location>
</feature>
<protein>
    <submittedName>
        <fullName evidence="3">Cysteine-rich membrane protein 2</fullName>
    </submittedName>
</protein>
<sequence length="632" mass="67824">MAQFICPDNPCPSGMVCPSTALGTTKAQCVKCGVFNCDKCLPDNPDICISCMQGSILKDGFCPSCSQMCDVCESEVACKTCQQGAYLSDQKCAFCPTRCGQCDSQGVCYACKEGFFLDIKKECEYCMDNCSVCLDKKTCQTCKMGFRLSGSQCVACSSGCEICTDDNTCTKCNQASIADNNQCISCPNNCLTCQKQGQCEICKEGHFLENGQCYPCGKRCLICESKDKCKVCQPHYSTSAVVENGDCYFATCDDINQCAKNQQCIDRSGGYHCLVLRQNCLIMDIQQKCIQCAPHFNLFEGACDHCSANCEYCVSSTVCSNCFDYHFVNNEKVCQPCSDGCLHCMSEKKCYECTPGYELQKDACVKILANECSSSTPCKNGMFCEHVKGETKCKDCMLGCDICTSSLTCSACKSSLIFENGACVACPLNCKTCSDSTTCTACLYDLALSENGKCVKNECTVRNQCKKAEFCDMASSGNTCKSCAPNCANCESSEKCNSCQEGFAVSDSAQCVQVQCAANRPCGTGEFCDPEGSCKSCSSNCADCEGSENCNSCISGFAANDSGKCVLQNNKAGGGYVIAIIVAVLIVVACVTGGAIFFIVKRKRDSGRGLHRMATKRDVAGSQDKVSAFSSD</sequence>
<accession>V6M3S3</accession>
<keyword evidence="1" id="KW-0472">Membrane</keyword>
<gene>
    <name evidence="3" type="ORF">SS50377_11939</name>
</gene>
<dbReference type="SUPFAM" id="SSF57184">
    <property type="entry name" value="Growth factor receptor domain"/>
    <property type="match status" value="4"/>
</dbReference>
<feature type="domain" description="EGF-like" evidence="2">
    <location>
        <begin position="371"/>
        <end position="410"/>
    </location>
</feature>
<keyword evidence="1" id="KW-0812">Transmembrane</keyword>
<name>V6M3S3_9EUKA</name>